<dbReference type="Pfam" id="PF05016">
    <property type="entry name" value="ParE_toxin"/>
    <property type="match status" value="1"/>
</dbReference>
<dbReference type="EMBL" id="JACHIK010000020">
    <property type="protein sequence ID" value="MBB5044728.1"/>
    <property type="molecule type" value="Genomic_DNA"/>
</dbReference>
<dbReference type="PANTHER" id="PTHR35601">
    <property type="entry name" value="TOXIN RELE"/>
    <property type="match status" value="1"/>
</dbReference>
<evidence type="ECO:0000256" key="1">
    <source>
        <dbReference type="ARBA" id="ARBA00006226"/>
    </source>
</evidence>
<evidence type="ECO:0000313" key="4">
    <source>
        <dbReference type="Proteomes" id="UP000535406"/>
    </source>
</evidence>
<sequence length="90" mass="10394">MAWKIEFHPGAEKELAEIGPVAAQRILRFLHDRIAQLDNPRAVGQALKGSELGEFWKYRVGDYRVIARIEDSVVTIFIVRIGDRKSVYRR</sequence>
<name>A0A7W7YYP2_9HYPH</name>
<evidence type="ECO:0000256" key="2">
    <source>
        <dbReference type="ARBA" id="ARBA00022649"/>
    </source>
</evidence>
<gene>
    <name evidence="3" type="ORF">HNQ66_004155</name>
</gene>
<dbReference type="Gene3D" id="3.30.2310.20">
    <property type="entry name" value="RelE-like"/>
    <property type="match status" value="1"/>
</dbReference>
<dbReference type="PANTHER" id="PTHR35601:SF1">
    <property type="entry name" value="TOXIN RELE"/>
    <property type="match status" value="1"/>
</dbReference>
<comment type="similarity">
    <text evidence="1">Belongs to the RelE toxin family.</text>
</comment>
<keyword evidence="2" id="KW-1277">Toxin-antitoxin system</keyword>
<dbReference type="NCBIfam" id="TIGR02385">
    <property type="entry name" value="RelE_StbE"/>
    <property type="match status" value="1"/>
</dbReference>
<dbReference type="AlphaFoldDB" id="A0A7W7YYP2"/>
<accession>A0A7W7YYP2</accession>
<reference evidence="3 4" key="1">
    <citation type="submission" date="2020-08" db="EMBL/GenBank/DDBJ databases">
        <title>Genomic Encyclopedia of Type Strains, Phase IV (KMG-IV): sequencing the most valuable type-strain genomes for metagenomic binning, comparative biology and taxonomic classification.</title>
        <authorList>
            <person name="Goeker M."/>
        </authorList>
    </citation>
    <scope>NUCLEOTIDE SEQUENCE [LARGE SCALE GENOMIC DNA]</scope>
    <source>
        <strain evidence="3 4">DSM 21319</strain>
    </source>
</reference>
<organism evidence="3 4">
    <name type="scientific">Shinella fusca</name>
    <dbReference type="NCBI Taxonomy" id="544480"/>
    <lineage>
        <taxon>Bacteria</taxon>
        <taxon>Pseudomonadati</taxon>
        <taxon>Pseudomonadota</taxon>
        <taxon>Alphaproteobacteria</taxon>
        <taxon>Hyphomicrobiales</taxon>
        <taxon>Rhizobiaceae</taxon>
        <taxon>Shinella</taxon>
    </lineage>
</organism>
<proteinExistence type="inferred from homology"/>
<dbReference type="InterPro" id="IPR035093">
    <property type="entry name" value="RelE/ParE_toxin_dom_sf"/>
</dbReference>
<dbReference type="InterPro" id="IPR007712">
    <property type="entry name" value="RelE/ParE_toxin"/>
</dbReference>
<evidence type="ECO:0000313" key="3">
    <source>
        <dbReference type="EMBL" id="MBB5044728.1"/>
    </source>
</evidence>
<comment type="caution">
    <text evidence="3">The sequence shown here is derived from an EMBL/GenBank/DDBJ whole genome shotgun (WGS) entry which is preliminary data.</text>
</comment>
<dbReference type="SUPFAM" id="SSF143011">
    <property type="entry name" value="RelE-like"/>
    <property type="match status" value="1"/>
</dbReference>
<keyword evidence="4" id="KW-1185">Reference proteome</keyword>
<protein>
    <submittedName>
        <fullName evidence="3">mRNA interferase RelE/StbE</fullName>
    </submittedName>
</protein>
<dbReference type="RefSeq" id="WP_184146285.1">
    <property type="nucleotide sequence ID" value="NZ_JACHIK010000020.1"/>
</dbReference>
<dbReference type="Proteomes" id="UP000535406">
    <property type="component" value="Unassembled WGS sequence"/>
</dbReference>